<name>A0ABX0XDY1_9BACT</name>
<dbReference type="InterPro" id="IPR006652">
    <property type="entry name" value="Kelch_1"/>
</dbReference>
<protein>
    <submittedName>
        <fullName evidence="5">N-acetylneuraminic acid mutarotase</fullName>
    </submittedName>
</protein>
<dbReference type="InterPro" id="IPR056737">
    <property type="entry name" value="Beta-prop_ATRN-MKLN-like"/>
</dbReference>
<evidence type="ECO:0000256" key="3">
    <source>
        <dbReference type="SAM" id="SignalP"/>
    </source>
</evidence>
<dbReference type="Proteomes" id="UP000770785">
    <property type="component" value="Unassembled WGS sequence"/>
</dbReference>
<evidence type="ECO:0000259" key="4">
    <source>
        <dbReference type="Pfam" id="PF24981"/>
    </source>
</evidence>
<feature type="domain" description="Attractin/MKLN-like beta-propeller" evidence="4">
    <location>
        <begin position="39"/>
        <end position="271"/>
    </location>
</feature>
<dbReference type="PANTHER" id="PTHR46344:SF27">
    <property type="entry name" value="KELCH REPEAT SUPERFAMILY PROTEIN"/>
    <property type="match status" value="1"/>
</dbReference>
<organism evidence="5 6">
    <name type="scientific">Neolewinella antarctica</name>
    <dbReference type="NCBI Taxonomy" id="442734"/>
    <lineage>
        <taxon>Bacteria</taxon>
        <taxon>Pseudomonadati</taxon>
        <taxon>Bacteroidota</taxon>
        <taxon>Saprospiria</taxon>
        <taxon>Saprospirales</taxon>
        <taxon>Lewinellaceae</taxon>
        <taxon>Neolewinella</taxon>
    </lineage>
</organism>
<dbReference type="RefSeq" id="WP_168038506.1">
    <property type="nucleotide sequence ID" value="NZ_JAATJH010000005.1"/>
</dbReference>
<dbReference type="Pfam" id="PF24981">
    <property type="entry name" value="Beta-prop_ATRN-LZTR1"/>
    <property type="match status" value="1"/>
</dbReference>
<dbReference type="PROSITE" id="PS51257">
    <property type="entry name" value="PROKAR_LIPOPROTEIN"/>
    <property type="match status" value="1"/>
</dbReference>
<dbReference type="PANTHER" id="PTHR46344">
    <property type="entry name" value="OS02G0202900 PROTEIN"/>
    <property type="match status" value="1"/>
</dbReference>
<evidence type="ECO:0000256" key="1">
    <source>
        <dbReference type="ARBA" id="ARBA00022441"/>
    </source>
</evidence>
<evidence type="ECO:0000256" key="2">
    <source>
        <dbReference type="ARBA" id="ARBA00022737"/>
    </source>
</evidence>
<keyword evidence="6" id="KW-1185">Reference proteome</keyword>
<proteinExistence type="predicted"/>
<feature type="chain" id="PRO_5045971440" evidence="3">
    <location>
        <begin position="23"/>
        <end position="341"/>
    </location>
</feature>
<keyword evidence="3" id="KW-0732">Signal</keyword>
<keyword evidence="1" id="KW-0880">Kelch repeat</keyword>
<accession>A0ABX0XDY1</accession>
<comment type="caution">
    <text evidence="5">The sequence shown here is derived from an EMBL/GenBank/DDBJ whole genome shotgun (WGS) entry which is preliminary data.</text>
</comment>
<evidence type="ECO:0000313" key="5">
    <source>
        <dbReference type="EMBL" id="NJC27412.1"/>
    </source>
</evidence>
<dbReference type="InterPro" id="IPR015915">
    <property type="entry name" value="Kelch-typ_b-propeller"/>
</dbReference>
<reference evidence="5 6" key="1">
    <citation type="submission" date="2020-03" db="EMBL/GenBank/DDBJ databases">
        <title>Genomic Encyclopedia of Type Strains, Phase IV (KMG-IV): sequencing the most valuable type-strain genomes for metagenomic binning, comparative biology and taxonomic classification.</title>
        <authorList>
            <person name="Goeker M."/>
        </authorList>
    </citation>
    <scope>NUCLEOTIDE SEQUENCE [LARGE SCALE GENOMIC DNA]</scope>
    <source>
        <strain evidence="5 6">DSM 105096</strain>
    </source>
</reference>
<dbReference type="Gene3D" id="2.120.10.80">
    <property type="entry name" value="Kelch-type beta propeller"/>
    <property type="match status" value="2"/>
</dbReference>
<dbReference type="SMART" id="SM00612">
    <property type="entry name" value="Kelch"/>
    <property type="match status" value="4"/>
</dbReference>
<evidence type="ECO:0000313" key="6">
    <source>
        <dbReference type="Proteomes" id="UP000770785"/>
    </source>
</evidence>
<dbReference type="EMBL" id="JAATJH010000005">
    <property type="protein sequence ID" value="NJC27412.1"/>
    <property type="molecule type" value="Genomic_DNA"/>
</dbReference>
<gene>
    <name evidence="5" type="ORF">GGR27_002929</name>
</gene>
<feature type="signal peptide" evidence="3">
    <location>
        <begin position="1"/>
        <end position="22"/>
    </location>
</feature>
<sequence length="341" mass="36825">MRYLFSLLLLATLTACFIPPNGADSETGMADEVNLTGLWDSVTIADGSSPTARHEAAFVRVGEKAYLLGGRGVLPVDVLDLATMTWTAGASSPVEIHHFQPVVYRGEIYLMGAMTGRYPGEVPLPEIHIYDPIQNEWRTGATIPESRRRGGAGAVLHDDQIYLVCGITDGHRGGHVAWLDRYDPRADAWAQLPDAPRPRDHFQAVTHENKIYAAAGRTTVAAAGPFGNTIGAVDVYDIPSQTWRSLPDSLPTRRAGNAAIVLRDRLWLLGGESNTQKVAHAEVEVRSLPDGTWESLDSLSRGRHGTGVVRYGNQLIMASGCGNRGGKPELADVITAEIAVK</sequence>
<dbReference type="SUPFAM" id="SSF117281">
    <property type="entry name" value="Kelch motif"/>
    <property type="match status" value="1"/>
</dbReference>
<keyword evidence="2" id="KW-0677">Repeat</keyword>